<evidence type="ECO:0000259" key="1">
    <source>
        <dbReference type="Pfam" id="PF01755"/>
    </source>
</evidence>
<protein>
    <recommendedName>
        <fullName evidence="1">Glycosyl transferase family 25 domain-containing protein</fullName>
    </recommendedName>
</protein>
<reference evidence="2 3" key="1">
    <citation type="submission" date="2024-02" db="EMBL/GenBank/DDBJ databases">
        <authorList>
            <person name="Chen Y."/>
            <person name="Shah S."/>
            <person name="Dougan E. K."/>
            <person name="Thang M."/>
            <person name="Chan C."/>
        </authorList>
    </citation>
    <scope>NUCLEOTIDE SEQUENCE [LARGE SCALE GENOMIC DNA]</scope>
</reference>
<feature type="domain" description="Glycosyl transferase family 25" evidence="1">
    <location>
        <begin position="51"/>
        <end position="165"/>
    </location>
</feature>
<evidence type="ECO:0000313" key="3">
    <source>
        <dbReference type="Proteomes" id="UP001642484"/>
    </source>
</evidence>
<keyword evidence="3" id="KW-1185">Reference proteome</keyword>
<comment type="caution">
    <text evidence="2">The sequence shown here is derived from an EMBL/GenBank/DDBJ whole genome shotgun (WGS) entry which is preliminary data.</text>
</comment>
<name>A0ABP0SDJ2_9DINO</name>
<feature type="non-terminal residue" evidence="2">
    <location>
        <position position="1"/>
    </location>
</feature>
<dbReference type="Pfam" id="PF01755">
    <property type="entry name" value="Glyco_transf_25"/>
    <property type="match status" value="1"/>
</dbReference>
<gene>
    <name evidence="2" type="ORF">CCMP2556_LOCUS51343</name>
</gene>
<dbReference type="CDD" id="cd06532">
    <property type="entry name" value="Glyco_transf_25"/>
    <property type="match status" value="1"/>
</dbReference>
<organism evidence="2 3">
    <name type="scientific">Durusdinium trenchii</name>
    <dbReference type="NCBI Taxonomy" id="1381693"/>
    <lineage>
        <taxon>Eukaryota</taxon>
        <taxon>Sar</taxon>
        <taxon>Alveolata</taxon>
        <taxon>Dinophyceae</taxon>
        <taxon>Suessiales</taxon>
        <taxon>Symbiodiniaceae</taxon>
        <taxon>Durusdinium</taxon>
    </lineage>
</organism>
<accession>A0ABP0SDJ2</accession>
<proteinExistence type="predicted"/>
<dbReference type="EMBL" id="CAXAMN010027386">
    <property type="protein sequence ID" value="CAK9110455.1"/>
    <property type="molecule type" value="Genomic_DNA"/>
</dbReference>
<dbReference type="InterPro" id="IPR002654">
    <property type="entry name" value="Glyco_trans_25"/>
</dbReference>
<dbReference type="Proteomes" id="UP001642484">
    <property type="component" value="Unassembled WGS sequence"/>
</dbReference>
<sequence>VPPSVPLLRVRRIPATDGAADEVPLVDVGQSWNTTRNARFDGRPGYRAGVELQMTPGERGCAMSHVRCWREIAAARRPMLVMEDDAVPTGSFSRRLRSKLPEALKLGADVLYLGHIPGAPWREKKKPGLYEAEYLWTTVAYILWPSGAAKLLELLPVDEPVDNFMAWQISQRTLFALAIVPEIVKQELPWDLASDVPHSDDVVLDNSKSGLR</sequence>
<feature type="non-terminal residue" evidence="2">
    <location>
        <position position="212"/>
    </location>
</feature>
<evidence type="ECO:0000313" key="2">
    <source>
        <dbReference type="EMBL" id="CAK9110455.1"/>
    </source>
</evidence>